<organism evidence="1 2">
    <name type="scientific">Rhodopirellula bahusiensis</name>
    <dbReference type="NCBI Taxonomy" id="2014065"/>
    <lineage>
        <taxon>Bacteria</taxon>
        <taxon>Pseudomonadati</taxon>
        <taxon>Planctomycetota</taxon>
        <taxon>Planctomycetia</taxon>
        <taxon>Pirellulales</taxon>
        <taxon>Pirellulaceae</taxon>
        <taxon>Rhodopirellula</taxon>
    </lineage>
</organism>
<keyword evidence="2" id="KW-1185">Reference proteome</keyword>
<comment type="caution">
    <text evidence="1">The sequence shown here is derived from an EMBL/GenBank/DDBJ whole genome shotgun (WGS) entry which is preliminary data.</text>
</comment>
<accession>A0A2G1W871</accession>
<sequence>MIGFQYRFNITRLDAISGRVSQWFAPADVIALVKLTQVIASELQHDGCMNTCLRDELRGVAVLLDEALDKLKTEHDSTGDKIR</sequence>
<dbReference type="OrthoDB" id="285930at2"/>
<dbReference type="Proteomes" id="UP000225740">
    <property type="component" value="Unassembled WGS sequence"/>
</dbReference>
<name>A0A2G1W871_9BACT</name>
<proteinExistence type="predicted"/>
<evidence type="ECO:0000313" key="1">
    <source>
        <dbReference type="EMBL" id="PHQ35237.1"/>
    </source>
</evidence>
<reference evidence="1 2" key="1">
    <citation type="submission" date="2017-06" db="EMBL/GenBank/DDBJ databases">
        <title>Description of Rhodopirellula bahusiensis sp. nov.</title>
        <authorList>
            <person name="Kizina J."/>
            <person name="Harder J."/>
        </authorList>
    </citation>
    <scope>NUCLEOTIDE SEQUENCE [LARGE SCALE GENOMIC DNA]</scope>
    <source>
        <strain evidence="1 2">SWK21</strain>
    </source>
</reference>
<dbReference type="AlphaFoldDB" id="A0A2G1W871"/>
<gene>
    <name evidence="1" type="ORF">CEE69_11385</name>
</gene>
<protein>
    <submittedName>
        <fullName evidence="1">Uncharacterized protein</fullName>
    </submittedName>
</protein>
<evidence type="ECO:0000313" key="2">
    <source>
        <dbReference type="Proteomes" id="UP000225740"/>
    </source>
</evidence>
<dbReference type="EMBL" id="NIZW01000008">
    <property type="protein sequence ID" value="PHQ35237.1"/>
    <property type="molecule type" value="Genomic_DNA"/>
</dbReference>